<comment type="subunit">
    <text evidence="5">The Tol-Pal system is composed of five core proteins: the inner membrane proteins TolA, TolQ and TolR, the periplasmic protein TolB and the outer membrane protein Pal. They form a network linking the inner and outer membranes and the peptidoglycan layer.</text>
</comment>
<dbReference type="RefSeq" id="WP_374728463.1">
    <property type="nucleotide sequence ID" value="NZ_JALJYF010000001.1"/>
</dbReference>
<reference evidence="8 9" key="1">
    <citation type="submission" date="2022-03" db="EMBL/GenBank/DDBJ databases">
        <title>Genomic Encyclopedia of Type Strains, Phase III (KMG-III): the genomes of soil and plant-associated and newly described type strains.</title>
        <authorList>
            <person name="Whitman W."/>
        </authorList>
    </citation>
    <scope>NUCLEOTIDE SEQUENCE [LARGE SCALE GENOMIC DNA]</scope>
    <source>
        <strain evidence="8 9">BSker1</strain>
    </source>
</reference>
<feature type="compositionally biased region" description="Basic and acidic residues" evidence="6">
    <location>
        <begin position="435"/>
        <end position="445"/>
    </location>
</feature>
<comment type="function">
    <text evidence="5">Part of the Tol-Pal system, which plays a role in outer membrane invagination during cell division and is important for maintaining outer membrane integrity.</text>
</comment>
<sequence length="445" mass="49621" precursor="true">MNRCRWMSIYGWLVLCLLSLPVSADVLRVDITSGVDAAEPVAVAPFQWTGSGELDEDVAEILRDNLRRSGRFDPLAVSDMPERPGLDTTPSFSQWRGAGVDNLIVGEIREDGDRLDIRFRVFDVHRGEQLLGYSLPTRPDRLRRAAHQISDMIYERLTGQAGAFNTRLAYVQTEHRGDRERFHLVVSDSDGFNPRRILSSPQPIMSPTWSPSGDRLAYVSFENRRSEIFVQELSSGERESVSAQDGINGAPAFSPDGRYLAMALSTGEGGPDLHVLDLDNGELQRLTRSRSIDTEPVWFPDGDRLAFTSDRGGAPQIYSVNRDGSNVRRITFDGNYNARPTLSPDGRYMAMIHRGDQPGFRIAVHDFERRRLRVVGEGRSDESPSFAPNGAMIIYAARENRQGTLAAVSTDGRVRQSLGASEGNVREPAWSPRLDSVDRDAIERD</sequence>
<comment type="subcellular location">
    <subcellularLocation>
        <location evidence="1 5">Periplasm</location>
    </subcellularLocation>
</comment>
<evidence type="ECO:0000256" key="2">
    <source>
        <dbReference type="ARBA" id="ARBA00009820"/>
    </source>
</evidence>
<evidence type="ECO:0000256" key="6">
    <source>
        <dbReference type="SAM" id="MobiDB-lite"/>
    </source>
</evidence>
<evidence type="ECO:0000313" key="9">
    <source>
        <dbReference type="Proteomes" id="UP001523550"/>
    </source>
</evidence>
<dbReference type="EMBL" id="JALJYF010000001">
    <property type="protein sequence ID" value="MCP1726402.1"/>
    <property type="molecule type" value="Genomic_DNA"/>
</dbReference>
<comment type="caution">
    <text evidence="8">The sequence shown here is derived from an EMBL/GenBank/DDBJ whole genome shotgun (WGS) entry which is preliminary data.</text>
</comment>
<dbReference type="Gene3D" id="3.40.50.10070">
    <property type="entry name" value="TolB, N-terminal domain"/>
    <property type="match status" value="1"/>
</dbReference>
<evidence type="ECO:0000256" key="1">
    <source>
        <dbReference type="ARBA" id="ARBA00004418"/>
    </source>
</evidence>
<keyword evidence="9" id="KW-1185">Reference proteome</keyword>
<dbReference type="InterPro" id="IPR011042">
    <property type="entry name" value="6-blade_b-propeller_TolB-like"/>
</dbReference>
<accession>A0ABT1G5P0</accession>
<dbReference type="HAMAP" id="MF_00671">
    <property type="entry name" value="TolB"/>
    <property type="match status" value="1"/>
</dbReference>
<name>A0ABT1G5P0_9GAMM</name>
<keyword evidence="4 5" id="KW-0574">Periplasm</keyword>
<dbReference type="InterPro" id="IPR007195">
    <property type="entry name" value="TolB_N"/>
</dbReference>
<gene>
    <name evidence="5" type="primary">tolB</name>
    <name evidence="8" type="ORF">J2T60_000367</name>
</gene>
<keyword evidence="5" id="KW-0132">Cell division</keyword>
<feature type="domain" description="TolB N-terminal" evidence="7">
    <location>
        <begin position="27"/>
        <end position="130"/>
    </location>
</feature>
<proteinExistence type="inferred from homology"/>
<feature type="signal peptide" evidence="5">
    <location>
        <begin position="1"/>
        <end position="24"/>
    </location>
</feature>
<dbReference type="Gene3D" id="2.120.10.30">
    <property type="entry name" value="TolB, C-terminal domain"/>
    <property type="match status" value="1"/>
</dbReference>
<keyword evidence="5" id="KW-0131">Cell cycle</keyword>
<evidence type="ECO:0000256" key="3">
    <source>
        <dbReference type="ARBA" id="ARBA00022729"/>
    </source>
</evidence>
<dbReference type="PANTHER" id="PTHR36842">
    <property type="entry name" value="PROTEIN TOLB HOMOLOG"/>
    <property type="match status" value="1"/>
</dbReference>
<dbReference type="SUPFAM" id="SSF69304">
    <property type="entry name" value="Tricorn protease N-terminal domain"/>
    <property type="match status" value="1"/>
</dbReference>
<organism evidence="8 9">
    <name type="scientific">Natronospira proteinivora</name>
    <dbReference type="NCBI Taxonomy" id="1807133"/>
    <lineage>
        <taxon>Bacteria</taxon>
        <taxon>Pseudomonadati</taxon>
        <taxon>Pseudomonadota</taxon>
        <taxon>Gammaproteobacteria</taxon>
        <taxon>Natronospirales</taxon>
        <taxon>Natronospiraceae</taxon>
        <taxon>Natronospira</taxon>
    </lineage>
</organism>
<dbReference type="PANTHER" id="PTHR36842:SF1">
    <property type="entry name" value="PROTEIN TOLB"/>
    <property type="match status" value="1"/>
</dbReference>
<dbReference type="SUPFAM" id="SSF52964">
    <property type="entry name" value="TolB, N-terminal domain"/>
    <property type="match status" value="1"/>
</dbReference>
<dbReference type="Pfam" id="PF04052">
    <property type="entry name" value="TolB_N"/>
    <property type="match status" value="1"/>
</dbReference>
<evidence type="ECO:0000256" key="4">
    <source>
        <dbReference type="ARBA" id="ARBA00022764"/>
    </source>
</evidence>
<comment type="similarity">
    <text evidence="2 5">Belongs to the TolB family.</text>
</comment>
<dbReference type="NCBIfam" id="TIGR02800">
    <property type="entry name" value="propeller_TolB"/>
    <property type="match status" value="1"/>
</dbReference>
<evidence type="ECO:0000256" key="5">
    <source>
        <dbReference type="HAMAP-Rule" id="MF_00671"/>
    </source>
</evidence>
<feature type="region of interest" description="Disordered" evidence="6">
    <location>
        <begin position="409"/>
        <end position="445"/>
    </location>
</feature>
<keyword evidence="3 5" id="KW-0732">Signal</keyword>
<dbReference type="InterPro" id="IPR011659">
    <property type="entry name" value="WD40"/>
</dbReference>
<dbReference type="Proteomes" id="UP001523550">
    <property type="component" value="Unassembled WGS sequence"/>
</dbReference>
<evidence type="ECO:0000313" key="8">
    <source>
        <dbReference type="EMBL" id="MCP1726402.1"/>
    </source>
</evidence>
<protein>
    <recommendedName>
        <fullName evidence="5">Tol-Pal system protein TolB</fullName>
    </recommendedName>
</protein>
<dbReference type="Pfam" id="PF07676">
    <property type="entry name" value="PD40"/>
    <property type="match status" value="4"/>
</dbReference>
<feature type="chain" id="PRO_5044945275" description="Tol-Pal system protein TolB" evidence="5">
    <location>
        <begin position="25"/>
        <end position="445"/>
    </location>
</feature>
<evidence type="ECO:0000259" key="7">
    <source>
        <dbReference type="Pfam" id="PF04052"/>
    </source>
</evidence>
<dbReference type="InterPro" id="IPR014167">
    <property type="entry name" value="Tol-Pal_TolB"/>
</dbReference>